<accession>A0A2M9DI79</accession>
<dbReference type="STRING" id="1267768.BV394_14470"/>
<sequence length="340" mass="35471">MSGAERYLRQTNLPEVGAAGQARLSSAHALVLGAGGLAAPVLQYLAGAGLGRLSIIDPDRVELSNLHRQTLFTEADQGRPKAEAAAAFCTRLNGDVRADGIVAAFDPASAPALVQAADLVLDCTDSFAAKYVASDACMAAGKPLFSASVLGLDGYAAGFCDGAPSYRALFPELPESARTCASAGVLGPVVGMIGSLQAQMAMTWILGLDPSPLGQFLRYEGGPMRFSSFRFDGAPEPAGGPRFIAPGQITEADDVLDLRPASEAPHPVAPHANRRDAEDTSPLTPRPGRRLVLACRSGLRAARAARHLPPDWQGEVVLVAAGDPLTHDMNRSDQPTGKKQ</sequence>
<dbReference type="OrthoDB" id="9804286at2"/>
<dbReference type="GO" id="GO:0005737">
    <property type="term" value="C:cytoplasm"/>
    <property type="evidence" value="ECO:0007669"/>
    <property type="project" value="TreeGrafter"/>
</dbReference>
<dbReference type="InterPro" id="IPR000594">
    <property type="entry name" value="ThiF_NAD_FAD-bd"/>
</dbReference>
<dbReference type="Pfam" id="PF00899">
    <property type="entry name" value="ThiF"/>
    <property type="match status" value="1"/>
</dbReference>
<dbReference type="InterPro" id="IPR045886">
    <property type="entry name" value="ThiF/MoeB/HesA"/>
</dbReference>
<evidence type="ECO:0000313" key="3">
    <source>
        <dbReference type="Proteomes" id="UP000187266"/>
    </source>
</evidence>
<dbReference type="InterPro" id="IPR035985">
    <property type="entry name" value="Ubiquitin-activating_enz"/>
</dbReference>
<evidence type="ECO:0000256" key="1">
    <source>
        <dbReference type="SAM" id="MobiDB-lite"/>
    </source>
</evidence>
<dbReference type="Gene3D" id="3.40.50.720">
    <property type="entry name" value="NAD(P)-binding Rossmann-like Domain"/>
    <property type="match status" value="1"/>
</dbReference>
<dbReference type="RefSeq" id="WP_076980785.1">
    <property type="nucleotide sequence ID" value="NZ_CP019124.1"/>
</dbReference>
<reference evidence="2 3" key="1">
    <citation type="submission" date="2017-01" db="EMBL/GenBank/DDBJ databases">
        <title>Genomic analysis of Xuhuaishuia manganoxidans DY6-4.</title>
        <authorList>
            <person name="Wang X."/>
        </authorList>
    </citation>
    <scope>NUCLEOTIDE SEQUENCE [LARGE SCALE GENOMIC DNA]</scope>
    <source>
        <strain evidence="2 3">DY6-4</strain>
    </source>
</reference>
<dbReference type="CDD" id="cd00757">
    <property type="entry name" value="ThiF_MoeB_HesA_family"/>
    <property type="match status" value="1"/>
</dbReference>
<dbReference type="AlphaFoldDB" id="A0A1U7DLL7"/>
<dbReference type="CDD" id="cd00158">
    <property type="entry name" value="RHOD"/>
    <property type="match status" value="1"/>
</dbReference>
<protein>
    <submittedName>
        <fullName evidence="2">Thiamine biosynthesis protein ThiF</fullName>
    </submittedName>
</protein>
<dbReference type="GO" id="GO:0004792">
    <property type="term" value="F:thiosulfate-cyanide sulfurtransferase activity"/>
    <property type="evidence" value="ECO:0007669"/>
    <property type="project" value="TreeGrafter"/>
</dbReference>
<dbReference type="EMBL" id="CP019124">
    <property type="protein sequence ID" value="APX90768.1"/>
    <property type="molecule type" value="Genomic_DNA"/>
</dbReference>
<organism evidence="2 3">
    <name type="scientific">Brevirhabdus pacifica</name>
    <dbReference type="NCBI Taxonomy" id="1267768"/>
    <lineage>
        <taxon>Bacteria</taxon>
        <taxon>Pseudomonadati</taxon>
        <taxon>Pseudomonadota</taxon>
        <taxon>Alphaproteobacteria</taxon>
        <taxon>Rhodobacterales</taxon>
        <taxon>Paracoccaceae</taxon>
        <taxon>Brevirhabdus</taxon>
    </lineage>
</organism>
<proteinExistence type="predicted"/>
<dbReference type="PANTHER" id="PTHR10953">
    <property type="entry name" value="UBIQUITIN-ACTIVATING ENZYME E1"/>
    <property type="match status" value="1"/>
</dbReference>
<dbReference type="GO" id="GO:0016779">
    <property type="term" value="F:nucleotidyltransferase activity"/>
    <property type="evidence" value="ECO:0007669"/>
    <property type="project" value="TreeGrafter"/>
</dbReference>
<evidence type="ECO:0000313" key="2">
    <source>
        <dbReference type="EMBL" id="APX90768.1"/>
    </source>
</evidence>
<gene>
    <name evidence="2" type="ORF">BV394_14470</name>
</gene>
<accession>A0A1U7DLL7</accession>
<feature type="region of interest" description="Disordered" evidence="1">
    <location>
        <begin position="261"/>
        <end position="289"/>
    </location>
</feature>
<name>A0A1U7DLL7_9RHOB</name>
<dbReference type="GO" id="GO:0042292">
    <property type="term" value="F:URM1 activating enzyme activity"/>
    <property type="evidence" value="ECO:0007669"/>
    <property type="project" value="TreeGrafter"/>
</dbReference>
<dbReference type="PANTHER" id="PTHR10953:SF102">
    <property type="entry name" value="ADENYLYLTRANSFERASE AND SULFURTRANSFERASE MOCS3"/>
    <property type="match status" value="1"/>
</dbReference>
<keyword evidence="3" id="KW-1185">Reference proteome</keyword>
<dbReference type="SUPFAM" id="SSF69572">
    <property type="entry name" value="Activating enzymes of the ubiquitin-like proteins"/>
    <property type="match status" value="1"/>
</dbReference>
<dbReference type="Proteomes" id="UP000187266">
    <property type="component" value="Chromosome"/>
</dbReference>